<proteinExistence type="predicted"/>
<dbReference type="InterPro" id="IPR052740">
    <property type="entry name" value="CE4"/>
</dbReference>
<evidence type="ECO:0000313" key="2">
    <source>
        <dbReference type="EMBL" id="ORX82564.1"/>
    </source>
</evidence>
<dbReference type="AlphaFoldDB" id="A0A1Y1XB31"/>
<keyword evidence="1" id="KW-0812">Transmembrane</keyword>
<comment type="caution">
    <text evidence="2">The sequence shown here is derived from an EMBL/GenBank/DDBJ whole genome shotgun (WGS) entry which is preliminary data.</text>
</comment>
<evidence type="ECO:0000313" key="3">
    <source>
        <dbReference type="Proteomes" id="UP000193944"/>
    </source>
</evidence>
<name>A0A1Y1XB31_9FUNG</name>
<evidence type="ECO:0000256" key="1">
    <source>
        <dbReference type="SAM" id="Phobius"/>
    </source>
</evidence>
<feature type="transmembrane region" description="Helical" evidence="1">
    <location>
        <begin position="63"/>
        <end position="83"/>
    </location>
</feature>
<reference evidence="2 3" key="1">
    <citation type="submission" date="2016-08" db="EMBL/GenBank/DDBJ databases">
        <title>A Parts List for Fungal Cellulosomes Revealed by Comparative Genomics.</title>
        <authorList>
            <consortium name="DOE Joint Genome Institute"/>
            <person name="Haitjema C.H."/>
            <person name="Gilmore S.P."/>
            <person name="Henske J.K."/>
            <person name="Solomon K.V."/>
            <person name="De Groot R."/>
            <person name="Kuo A."/>
            <person name="Mondo S.J."/>
            <person name="Salamov A.A."/>
            <person name="Labutti K."/>
            <person name="Zhao Z."/>
            <person name="Chiniquy J."/>
            <person name="Barry K."/>
            <person name="Brewer H.M."/>
            <person name="Purvine S.O."/>
            <person name="Wright A.T."/>
            <person name="Boxma B."/>
            <person name="Van Alen T."/>
            <person name="Hackstein J.H."/>
            <person name="Baker S.E."/>
            <person name="Grigoriev I.V."/>
            <person name="O'Malley M.A."/>
        </authorList>
    </citation>
    <scope>NUCLEOTIDE SEQUENCE [LARGE SCALE GENOMIC DNA]</scope>
    <source>
        <strain evidence="2 3">S4</strain>
    </source>
</reference>
<sequence length="521" mass="60187">MVSKKKSNKIDTRVLNALENKENSNENKIIKRKISSRRTSRVPIINNKKYFKEKKVEIDNKNWSWAHSIMLLTVSLFGCILIYNTIITEIFSHSVTSREKRDIINKRLKKIRVKRSPIDYSYHCDEEKCLLPKCKCFDSNNPGSLETKEIPQFVLLSFDGPLTEKLIKHQERVINGVQSANGCPAAVTYFASDKNTDFYTLEKVYVNGDEIAYNLNATESNIVTPKMANSLKNLVESFTNIEQKEINGFRFIGKEKLKINIYHDICDLEYLYDSSYSTSPLNNYWPFTLDYGIPTELNQKKTVAGVYPGLWEIPIYELLNIDNSTFSVWEPNVDSNDSLLKILENNFLNNHYYSNRAPFTLTLTEEWLEQNKIETINNFLNWIVNNSDNDVYFITYSQLIKWMKKPIGLSLINKSNIFYCQHDRKMSCSSPNHCIYKSTSFNTCKECPIQNPYLETNLDNIPESSPECDKIVPEDGCGNGIWECGCKCLNSDNNLDGYCLDEYGKCTIAKVFKENIGYICE</sequence>
<gene>
    <name evidence="2" type="ORF">BCR32DRAFT_292580</name>
</gene>
<accession>A0A1Y1XB31</accession>
<keyword evidence="3" id="KW-1185">Reference proteome</keyword>
<protein>
    <submittedName>
        <fullName evidence="2">Uncharacterized protein</fullName>
    </submittedName>
</protein>
<organism evidence="2 3">
    <name type="scientific">Anaeromyces robustus</name>
    <dbReference type="NCBI Taxonomy" id="1754192"/>
    <lineage>
        <taxon>Eukaryota</taxon>
        <taxon>Fungi</taxon>
        <taxon>Fungi incertae sedis</taxon>
        <taxon>Chytridiomycota</taxon>
        <taxon>Chytridiomycota incertae sedis</taxon>
        <taxon>Neocallimastigomycetes</taxon>
        <taxon>Neocallimastigales</taxon>
        <taxon>Neocallimastigaceae</taxon>
        <taxon>Anaeromyces</taxon>
    </lineage>
</organism>
<keyword evidence="1" id="KW-0472">Membrane</keyword>
<dbReference type="PANTHER" id="PTHR45985">
    <property type="match status" value="1"/>
</dbReference>
<reference evidence="2 3" key="2">
    <citation type="submission" date="2016-08" db="EMBL/GenBank/DDBJ databases">
        <title>Pervasive Adenine N6-methylation of Active Genes in Fungi.</title>
        <authorList>
            <consortium name="DOE Joint Genome Institute"/>
            <person name="Mondo S.J."/>
            <person name="Dannebaum R.O."/>
            <person name="Kuo R.C."/>
            <person name="Labutti K."/>
            <person name="Haridas S."/>
            <person name="Kuo A."/>
            <person name="Salamov A."/>
            <person name="Ahrendt S.R."/>
            <person name="Lipzen A."/>
            <person name="Sullivan W."/>
            <person name="Andreopoulos W.B."/>
            <person name="Clum A."/>
            <person name="Lindquist E."/>
            <person name="Daum C."/>
            <person name="Ramamoorthy G.K."/>
            <person name="Gryganskyi A."/>
            <person name="Culley D."/>
            <person name="Magnuson J.K."/>
            <person name="James T.Y."/>
            <person name="O'Malley M.A."/>
            <person name="Stajich J.E."/>
            <person name="Spatafora J.W."/>
            <person name="Visel A."/>
            <person name="Grigoriev I.V."/>
        </authorList>
    </citation>
    <scope>NUCLEOTIDE SEQUENCE [LARGE SCALE GENOMIC DNA]</scope>
    <source>
        <strain evidence="2 3">S4</strain>
    </source>
</reference>
<dbReference type="EMBL" id="MCFG01000092">
    <property type="protein sequence ID" value="ORX82564.1"/>
    <property type="molecule type" value="Genomic_DNA"/>
</dbReference>
<keyword evidence="1" id="KW-1133">Transmembrane helix</keyword>
<dbReference type="Gene3D" id="3.20.20.370">
    <property type="entry name" value="Glycoside hydrolase/deacetylase"/>
    <property type="match status" value="1"/>
</dbReference>
<dbReference type="Proteomes" id="UP000193944">
    <property type="component" value="Unassembled WGS sequence"/>
</dbReference>
<dbReference type="PANTHER" id="PTHR45985:SF3">
    <property type="entry name" value="CHITIN DEACETYLASE-LIKE 4"/>
    <property type="match status" value="1"/>
</dbReference>
<dbReference type="STRING" id="1754192.A0A1Y1XB31"/>
<dbReference type="OrthoDB" id="504708at2759"/>